<keyword evidence="3" id="KW-0539">Nucleus</keyword>
<feature type="region of interest" description="Disordered" evidence="4">
    <location>
        <begin position="465"/>
        <end position="488"/>
    </location>
</feature>
<evidence type="ECO:0000259" key="5">
    <source>
        <dbReference type="PROSITE" id="PS51253"/>
    </source>
</evidence>
<dbReference type="Pfam" id="PF03184">
    <property type="entry name" value="DDE_1"/>
    <property type="match status" value="1"/>
</dbReference>
<protein>
    <submittedName>
        <fullName evidence="7 8">Tigger transposable element-derived protein 1-like</fullName>
    </submittedName>
</protein>
<dbReference type="Proteomes" id="UP000515140">
    <property type="component" value="Unplaced"/>
</dbReference>
<feature type="compositionally biased region" description="Low complexity" evidence="4">
    <location>
        <begin position="564"/>
        <end position="576"/>
    </location>
</feature>
<comment type="subcellular location">
    <subcellularLocation>
        <location evidence="1">Nucleus</location>
    </subcellularLocation>
</comment>
<dbReference type="RefSeq" id="XP_020830167.1">
    <property type="nucleotide sequence ID" value="XM_020974508.1"/>
</dbReference>
<dbReference type="InterPro" id="IPR007889">
    <property type="entry name" value="HTH_Psq"/>
</dbReference>
<dbReference type="RefSeq" id="XP_020830164.1">
    <property type="nucleotide sequence ID" value="XM_020974505.1"/>
</dbReference>
<dbReference type="SMART" id="SM00674">
    <property type="entry name" value="CENPB"/>
    <property type="match status" value="1"/>
</dbReference>
<dbReference type="Pfam" id="PF04218">
    <property type="entry name" value="CENP-B_N"/>
    <property type="match status" value="1"/>
</dbReference>
<dbReference type="RefSeq" id="XP_020830165.1">
    <property type="nucleotide sequence ID" value="XM_020974506.1"/>
</dbReference>
<dbReference type="GO" id="GO:0005634">
    <property type="term" value="C:nucleus"/>
    <property type="evidence" value="ECO:0007669"/>
    <property type="project" value="UniProtKB-SubCell"/>
</dbReference>
<organism evidence="6 10">
    <name type="scientific">Phascolarctos cinereus</name>
    <name type="common">Koala</name>
    <dbReference type="NCBI Taxonomy" id="38626"/>
    <lineage>
        <taxon>Eukaryota</taxon>
        <taxon>Metazoa</taxon>
        <taxon>Chordata</taxon>
        <taxon>Craniata</taxon>
        <taxon>Vertebrata</taxon>
        <taxon>Euteleostomi</taxon>
        <taxon>Mammalia</taxon>
        <taxon>Metatheria</taxon>
        <taxon>Diprotodontia</taxon>
        <taxon>Phascolarctidae</taxon>
        <taxon>Phascolarctos</taxon>
    </lineage>
</organism>
<dbReference type="InterPro" id="IPR036397">
    <property type="entry name" value="RNaseH_sf"/>
</dbReference>
<keyword evidence="2" id="KW-0238">DNA-binding</keyword>
<feature type="compositionally biased region" description="Acidic residues" evidence="4">
    <location>
        <begin position="467"/>
        <end position="480"/>
    </location>
</feature>
<dbReference type="Gene3D" id="3.30.420.10">
    <property type="entry name" value="Ribonuclease H-like superfamily/Ribonuclease H"/>
    <property type="match status" value="1"/>
</dbReference>
<evidence type="ECO:0000313" key="8">
    <source>
        <dbReference type="RefSeq" id="XP_020830165.1"/>
    </source>
</evidence>
<evidence type="ECO:0000256" key="3">
    <source>
        <dbReference type="ARBA" id="ARBA00023242"/>
    </source>
</evidence>
<reference evidence="7 8" key="1">
    <citation type="submission" date="2025-04" db="UniProtKB">
        <authorList>
            <consortium name="RefSeq"/>
        </authorList>
    </citation>
    <scope>IDENTIFICATION</scope>
    <source>
        <tissue evidence="7 8">Spleen</tissue>
    </source>
</reference>
<evidence type="ECO:0000256" key="1">
    <source>
        <dbReference type="ARBA" id="ARBA00004123"/>
    </source>
</evidence>
<feature type="region of interest" description="Disordered" evidence="4">
    <location>
        <begin position="558"/>
        <end position="591"/>
    </location>
</feature>
<dbReference type="OMA" id="MTAQICI"/>
<feature type="domain" description="HTH CENPB-type" evidence="5">
    <location>
        <begin position="75"/>
        <end position="151"/>
    </location>
</feature>
<gene>
    <name evidence="7 8 9 10" type="primary">LOC110199632</name>
</gene>
<keyword evidence="6" id="KW-1185">Reference proteome</keyword>
<evidence type="ECO:0000313" key="6">
    <source>
        <dbReference type="Proteomes" id="UP000515140"/>
    </source>
</evidence>
<dbReference type="RefSeq" id="XP_020830166.1">
    <property type="nucleotide sequence ID" value="XM_020974507.1"/>
</dbReference>
<dbReference type="KEGG" id="pcw:110199632"/>
<evidence type="ECO:0000313" key="9">
    <source>
        <dbReference type="RefSeq" id="XP_020830166.1"/>
    </source>
</evidence>
<evidence type="ECO:0000256" key="2">
    <source>
        <dbReference type="ARBA" id="ARBA00023125"/>
    </source>
</evidence>
<dbReference type="InterPro" id="IPR050863">
    <property type="entry name" value="CenT-Element_Derived"/>
</dbReference>
<dbReference type="PROSITE" id="PS51253">
    <property type="entry name" value="HTH_CENPB"/>
    <property type="match status" value="1"/>
</dbReference>
<dbReference type="PANTHER" id="PTHR19303">
    <property type="entry name" value="TRANSPOSON"/>
    <property type="match status" value="1"/>
</dbReference>
<dbReference type="SUPFAM" id="SSF46689">
    <property type="entry name" value="Homeodomain-like"/>
    <property type="match status" value="2"/>
</dbReference>
<dbReference type="InterPro" id="IPR009057">
    <property type="entry name" value="Homeodomain-like_sf"/>
</dbReference>
<evidence type="ECO:0000256" key="4">
    <source>
        <dbReference type="SAM" id="MobiDB-lite"/>
    </source>
</evidence>
<dbReference type="GeneID" id="110199632"/>
<feature type="compositionally biased region" description="Polar residues" evidence="4">
    <location>
        <begin position="580"/>
        <end position="591"/>
    </location>
</feature>
<dbReference type="PANTHER" id="PTHR19303:SF26">
    <property type="entry name" value="TIGGER TRANSPOSABLE ELEMENT-DERIVED PROTEIN 1"/>
    <property type="match status" value="1"/>
</dbReference>
<dbReference type="Gene3D" id="1.10.10.60">
    <property type="entry name" value="Homeodomain-like"/>
    <property type="match status" value="2"/>
</dbReference>
<sequence length="591" mass="67623">MSKPAGSKPSSHGCKRKTFSIEEKLEIIKRFERNERTCDIARATGIKESTLRAIRDNAVKIKETSMTGTTTISAKSVRIRPKEIAEMERLLSIWIEGKKSRTTFLTIKGKALSIYADLKRKSPNPAEVAPFRASCGWFSGFKHRYNFQNLQFSSEASSAEQKVAKEFPAVIQKLIKEEGYTLDQIFNFDETIVYYKRMPRRTYISRAEKQAQGYKASKDRLTVMFGANASGDLKLKPVVIYRSDNPRALKGIVKATLGVHYRYSKKGWMTAQICIDIFAEFFPVIEYYCKKKNLAFKILIIIDNAPSHSPTIAELNPKVRFVFLPQETTSLIQPLDQGVIALFKAYYLKRTFKMLIAATGGENAETAIEFWKRVNIKMAIDIIVEAWNDVTKECLHRAWKKMLPNLIHGFKEFEPSEQFKKIKASCVDLAKQIGFEEVEDEDIEEFLEPHSNDLTTEDLQQLADGQVEAEDEEDDDDDDESQKATPRQLDTSQLLGVLSVIEKQLQWLDDNDYNAERSRVVVHGIRTNLEPYRQLLYERRRLAMQQKLAIYFKLLQKRHPDDQPSPSTSSVTTFRSVSDKTPSTTSQAATL</sequence>
<evidence type="ECO:0000313" key="10">
    <source>
        <dbReference type="RefSeq" id="XP_020830167.1"/>
    </source>
</evidence>
<dbReference type="GeneTree" id="ENSGT00940000154420"/>
<name>A0A6P5J766_PHACI</name>
<accession>A0A6P5J766</accession>
<dbReference type="InterPro" id="IPR006600">
    <property type="entry name" value="HTH_CenpB_DNA-bd_dom"/>
</dbReference>
<dbReference type="InterPro" id="IPR004875">
    <property type="entry name" value="DDE_SF_endonuclease_dom"/>
</dbReference>
<evidence type="ECO:0000313" key="7">
    <source>
        <dbReference type="RefSeq" id="XP_020830164.1"/>
    </source>
</evidence>
<dbReference type="AlphaFoldDB" id="A0A6P5J766"/>
<dbReference type="GO" id="GO:0003677">
    <property type="term" value="F:DNA binding"/>
    <property type="evidence" value="ECO:0007669"/>
    <property type="project" value="UniProtKB-KW"/>
</dbReference>
<proteinExistence type="predicted"/>